<evidence type="ECO:0000256" key="2">
    <source>
        <dbReference type="ARBA" id="ARBA00022649"/>
    </source>
</evidence>
<dbReference type="GO" id="GO:0048039">
    <property type="term" value="F:ubiquinone binding"/>
    <property type="evidence" value="ECO:0007669"/>
    <property type="project" value="InterPro"/>
</dbReference>
<evidence type="ECO:0000313" key="4">
    <source>
        <dbReference type="EMBL" id="MBB3167540.1"/>
    </source>
</evidence>
<evidence type="ECO:0000259" key="3">
    <source>
        <dbReference type="Pfam" id="PF03364"/>
    </source>
</evidence>
<evidence type="ECO:0000313" key="5">
    <source>
        <dbReference type="Proteomes" id="UP000559987"/>
    </source>
</evidence>
<sequence length="144" mass="15853">MAKIERSALVRFSCEQMFALVNDVARYPEYMPGCVNAEVLSQTDASLSARLTLKAAGIEQSFVTCNQLQPPERMDMALVEGPFKRFNGCWQFLALGDLGCKVIFSVEFELSNGLVALAAGKVFESVASQQVDSLCKRAEQLYKA</sequence>
<dbReference type="EMBL" id="JACHXZ010000001">
    <property type="protein sequence ID" value="MBB3167540.1"/>
    <property type="molecule type" value="Genomic_DNA"/>
</dbReference>
<gene>
    <name evidence="4" type="ORF">FHS30_000716</name>
</gene>
<dbReference type="RefSeq" id="WP_183908350.1">
    <property type="nucleotide sequence ID" value="NZ_JACHXZ010000001.1"/>
</dbReference>
<comment type="caution">
    <text evidence="4">The sequence shown here is derived from an EMBL/GenBank/DDBJ whole genome shotgun (WGS) entry which is preliminary data.</text>
</comment>
<dbReference type="Pfam" id="PF03364">
    <property type="entry name" value="Polyketide_cyc"/>
    <property type="match status" value="1"/>
</dbReference>
<protein>
    <submittedName>
        <fullName evidence="4">Ribosome-associated toxin RatA of RatAB toxin-antitoxin module</fullName>
    </submittedName>
</protein>
<keyword evidence="2" id="KW-1277">Toxin-antitoxin system</keyword>
<dbReference type="InterPro" id="IPR023393">
    <property type="entry name" value="START-like_dom_sf"/>
</dbReference>
<dbReference type="PANTHER" id="PTHR12901">
    <property type="entry name" value="SPERM PROTEIN HOMOLOG"/>
    <property type="match status" value="1"/>
</dbReference>
<dbReference type="Gene3D" id="3.30.530.20">
    <property type="match status" value="1"/>
</dbReference>
<dbReference type="InterPro" id="IPR005031">
    <property type="entry name" value="COQ10_START"/>
</dbReference>
<dbReference type="Proteomes" id="UP000559987">
    <property type="component" value="Unassembled WGS sequence"/>
</dbReference>
<name>A0A839ULV2_9GAMM</name>
<proteinExistence type="inferred from homology"/>
<comment type="similarity">
    <text evidence="1">Belongs to the ribosome association toxin RatA family.</text>
</comment>
<dbReference type="CDD" id="cd07813">
    <property type="entry name" value="COQ10p_like"/>
    <property type="match status" value="1"/>
</dbReference>
<organism evidence="4 5">
    <name type="scientific">Simiduia aestuariiviva</name>
    <dbReference type="NCBI Taxonomy" id="1510459"/>
    <lineage>
        <taxon>Bacteria</taxon>
        <taxon>Pseudomonadati</taxon>
        <taxon>Pseudomonadota</taxon>
        <taxon>Gammaproteobacteria</taxon>
        <taxon>Cellvibrionales</taxon>
        <taxon>Cellvibrionaceae</taxon>
        <taxon>Simiduia</taxon>
    </lineage>
</organism>
<dbReference type="GO" id="GO:0045333">
    <property type="term" value="P:cellular respiration"/>
    <property type="evidence" value="ECO:0007669"/>
    <property type="project" value="InterPro"/>
</dbReference>
<feature type="domain" description="Coenzyme Q-binding protein COQ10 START" evidence="3">
    <location>
        <begin position="12"/>
        <end position="134"/>
    </location>
</feature>
<keyword evidence="5" id="KW-1185">Reference proteome</keyword>
<dbReference type="InterPro" id="IPR044996">
    <property type="entry name" value="COQ10-like"/>
</dbReference>
<dbReference type="SUPFAM" id="SSF55961">
    <property type="entry name" value="Bet v1-like"/>
    <property type="match status" value="1"/>
</dbReference>
<accession>A0A839ULV2</accession>
<evidence type="ECO:0000256" key="1">
    <source>
        <dbReference type="ARBA" id="ARBA00008918"/>
    </source>
</evidence>
<dbReference type="AlphaFoldDB" id="A0A839ULV2"/>
<reference evidence="4 5" key="1">
    <citation type="submission" date="2020-08" db="EMBL/GenBank/DDBJ databases">
        <title>Genomic Encyclopedia of Type Strains, Phase III (KMG-III): the genomes of soil and plant-associated and newly described type strains.</title>
        <authorList>
            <person name="Whitman W."/>
        </authorList>
    </citation>
    <scope>NUCLEOTIDE SEQUENCE [LARGE SCALE GENOMIC DNA]</scope>
    <source>
        <strain evidence="4 5">CECT 8571</strain>
    </source>
</reference>
<dbReference type="PANTHER" id="PTHR12901:SF10">
    <property type="entry name" value="COENZYME Q-BINDING PROTEIN COQ10, MITOCHONDRIAL"/>
    <property type="match status" value="1"/>
</dbReference>